<dbReference type="EMBL" id="JAAIJR010000172">
    <property type="protein sequence ID" value="NEX23237.1"/>
    <property type="molecule type" value="Genomic_DNA"/>
</dbReference>
<keyword evidence="2" id="KW-1185">Reference proteome</keyword>
<comment type="caution">
    <text evidence="1">The sequence shown here is derived from an EMBL/GenBank/DDBJ whole genome shotgun (WGS) entry which is preliminary data.</text>
</comment>
<dbReference type="Gene3D" id="3.40.50.300">
    <property type="entry name" value="P-loop containing nucleotide triphosphate hydrolases"/>
    <property type="match status" value="2"/>
</dbReference>
<gene>
    <name evidence="1" type="ORF">G3480_23555</name>
</gene>
<evidence type="ECO:0000313" key="1">
    <source>
        <dbReference type="EMBL" id="NEX23237.1"/>
    </source>
</evidence>
<reference evidence="2" key="1">
    <citation type="journal article" date="2020" name="Microbiol. Resour. Announc.">
        <title>Draft Genome Sequences of Thiorhodococcus mannitoliphagus and Thiorhodococcus minor, Purple Sulfur Photosynthetic Bacteria in the Gammaproteobacterial Family Chromatiaceae.</title>
        <authorList>
            <person name="Aviles F.A."/>
            <person name="Meyer T.E."/>
            <person name="Kyndt J.A."/>
        </authorList>
    </citation>
    <scope>NUCLEOTIDE SEQUENCE [LARGE SCALE GENOMIC DNA]</scope>
    <source>
        <strain evidence="2">DSM 18266</strain>
    </source>
</reference>
<sequence>MSNRTAILILGMHRSGSSALARSVHLQGAALPKTLMPSQSDNLEGFWESLPIVRLNNQLLSEAERAWDDPRPIETTWWLMRGERRHRVEQAAKLLVSEYPDAELVALKDPRLSRLMPIWLEASAQSGFTPLPMLCCRNPLEVADSLAQRNGIDLRHAQLLWLAYMLDAERATRGHPRAWVHYDQLLVDWRGTLARAYGSLGLDALTLSGEVATALDEWLQPDKRNHRHDTDQVLRDQRLSTLTKDTWAALLTEPKPSDKVFDALNERLADAWSTFGHSSSNVSSAAIQLSQPGNNMSVHKAHPSNAQSSNLKQRHIILHYHLFKNAGTSLDQILKQNFKDGWHEHEGPGPGWRSEDVTEYLRQHPEILVLSSHTALLPAAVLPDTTVYPIIFIRHPIDRIRSVYEFERKQIADTEGSRVAKEVDMAGYIKWRLSRKGDRSIRNFQAYRLAFAVPEILDGVKLSEEERAMKALKTLPFVGVVEQFDESLARLDEWLKPVFPDIEVKPTKVNVTQREDLSLKERLQALNNDIGEVMYGQLLSANDLDINLYQRGQGV</sequence>
<dbReference type="RefSeq" id="WP_164656658.1">
    <property type="nucleotide sequence ID" value="NZ_JAAIJR010000172.1"/>
</dbReference>
<dbReference type="SUPFAM" id="SSF52540">
    <property type="entry name" value="P-loop containing nucleoside triphosphate hydrolases"/>
    <property type="match status" value="1"/>
</dbReference>
<keyword evidence="1" id="KW-0808">Transferase</keyword>
<name>A0A6P1DY43_9GAMM</name>
<protein>
    <submittedName>
        <fullName evidence="1">Sulfotransferase family 2 domain-containing protein</fullName>
    </submittedName>
</protein>
<dbReference type="AlphaFoldDB" id="A0A6P1DY43"/>
<dbReference type="Proteomes" id="UP000471640">
    <property type="component" value="Unassembled WGS sequence"/>
</dbReference>
<dbReference type="InterPro" id="IPR027417">
    <property type="entry name" value="P-loop_NTPase"/>
</dbReference>
<evidence type="ECO:0000313" key="2">
    <source>
        <dbReference type="Proteomes" id="UP000471640"/>
    </source>
</evidence>
<organism evidence="1 2">
    <name type="scientific">Thiorhodococcus mannitoliphagus</name>
    <dbReference type="NCBI Taxonomy" id="329406"/>
    <lineage>
        <taxon>Bacteria</taxon>
        <taxon>Pseudomonadati</taxon>
        <taxon>Pseudomonadota</taxon>
        <taxon>Gammaproteobacteria</taxon>
        <taxon>Chromatiales</taxon>
        <taxon>Chromatiaceae</taxon>
        <taxon>Thiorhodococcus</taxon>
    </lineage>
</organism>
<dbReference type="GO" id="GO:0016740">
    <property type="term" value="F:transferase activity"/>
    <property type="evidence" value="ECO:0007669"/>
    <property type="project" value="UniProtKB-KW"/>
</dbReference>
<proteinExistence type="predicted"/>
<accession>A0A6P1DY43</accession>
<reference evidence="1 2" key="2">
    <citation type="submission" date="2020-02" db="EMBL/GenBank/DDBJ databases">
        <title>Genome sequences of Thiorhodococcus mannitoliphagus and Thiorhodococcus minor, purple sulfur photosynthetic bacteria in the gammaproteobacterial family, Chromatiaceae.</title>
        <authorList>
            <person name="Aviles F.A."/>
            <person name="Meyer T.E."/>
            <person name="Kyndt J.A."/>
        </authorList>
    </citation>
    <scope>NUCLEOTIDE SEQUENCE [LARGE SCALE GENOMIC DNA]</scope>
    <source>
        <strain evidence="1 2">DSM 18266</strain>
    </source>
</reference>